<dbReference type="EMBL" id="CP034346">
    <property type="protein sequence ID" value="AZS15530.1"/>
    <property type="molecule type" value="Genomic_DNA"/>
</dbReference>
<sequence>MRLESGTTASLKFSEPKQNIRRPAEYTFELGKEQDDDQSKKSKESSGKLVTCREGGYIRQYIVRADGSRILLSEMKEPQSDGTPQMQEGNKAVHGQQEDSMGQNTKDMIQLLNVQAGIAADYRRKTAHLSASYTAL</sequence>
<feature type="compositionally biased region" description="Basic and acidic residues" evidence="1">
    <location>
        <begin position="30"/>
        <end position="46"/>
    </location>
</feature>
<feature type="region of interest" description="Disordered" evidence="1">
    <location>
        <begin position="76"/>
        <end position="102"/>
    </location>
</feature>
<feature type="compositionally biased region" description="Polar residues" evidence="1">
    <location>
        <begin position="1"/>
        <end position="11"/>
    </location>
</feature>
<evidence type="ECO:0000256" key="1">
    <source>
        <dbReference type="SAM" id="MobiDB-lite"/>
    </source>
</evidence>
<dbReference type="OrthoDB" id="2740149at2"/>
<keyword evidence="3" id="KW-1185">Reference proteome</keyword>
<gene>
    <name evidence="2" type="ORF">EI981_14455</name>
</gene>
<name>A0A3S9UZ28_9BACL</name>
<dbReference type="KEGG" id="plut:EI981_14455"/>
<dbReference type="RefSeq" id="WP_126999254.1">
    <property type="nucleotide sequence ID" value="NZ_CP034346.1"/>
</dbReference>
<evidence type="ECO:0000313" key="3">
    <source>
        <dbReference type="Proteomes" id="UP000270678"/>
    </source>
</evidence>
<reference evidence="3" key="1">
    <citation type="submission" date="2018-12" db="EMBL/GenBank/DDBJ databases">
        <title>Complete genome sequence of Paenibacillus sp. MBLB1234.</title>
        <authorList>
            <person name="Nam Y.-D."/>
            <person name="Kang J."/>
            <person name="Chung W.-H."/>
            <person name="Park Y.S."/>
        </authorList>
    </citation>
    <scope>NUCLEOTIDE SEQUENCE [LARGE SCALE GENOMIC DNA]</scope>
    <source>
        <strain evidence="3">MBLB1234</strain>
    </source>
</reference>
<feature type="region of interest" description="Disordered" evidence="1">
    <location>
        <begin position="1"/>
        <end position="49"/>
    </location>
</feature>
<proteinExistence type="predicted"/>
<accession>A0A3S9UZ28</accession>
<organism evidence="2 3">
    <name type="scientific">Paenibacillus lutimineralis</name>
    <dbReference type="NCBI Taxonomy" id="2707005"/>
    <lineage>
        <taxon>Bacteria</taxon>
        <taxon>Bacillati</taxon>
        <taxon>Bacillota</taxon>
        <taxon>Bacilli</taxon>
        <taxon>Bacillales</taxon>
        <taxon>Paenibacillaceae</taxon>
        <taxon>Paenibacillus</taxon>
    </lineage>
</organism>
<dbReference type="Proteomes" id="UP000270678">
    <property type="component" value="Chromosome"/>
</dbReference>
<protein>
    <submittedName>
        <fullName evidence="2">Uncharacterized protein</fullName>
    </submittedName>
</protein>
<evidence type="ECO:0000313" key="2">
    <source>
        <dbReference type="EMBL" id="AZS15530.1"/>
    </source>
</evidence>
<dbReference type="AlphaFoldDB" id="A0A3S9UZ28"/>